<comment type="caution">
    <text evidence="2">The sequence shown here is derived from an EMBL/GenBank/DDBJ whole genome shotgun (WGS) entry which is preliminary data.</text>
</comment>
<accession>A0A3D9FI28</accession>
<dbReference type="RefSeq" id="WP_116236521.1">
    <property type="nucleotide sequence ID" value="NZ_QRDP01000004.1"/>
</dbReference>
<dbReference type="AlphaFoldDB" id="A0A3D9FI28"/>
<dbReference type="SUPFAM" id="SSF159888">
    <property type="entry name" value="YdhG-like"/>
    <property type="match status" value="1"/>
</dbReference>
<protein>
    <submittedName>
        <fullName evidence="2">Uncharacterized protein DUF1801</fullName>
    </submittedName>
</protein>
<sequence>MAENKTKPNARDPDAFIDAVEPEWKRRDARAICAMMERLSGKPPVMWGGSIVGFGQYHYKYESGREGDSLMTGFSPRKAALTLYVMGGFRQRPDLMERLGKYKTGKSCLYVKRLSDIDLEVLEALIAADIAYMRANYDTT</sequence>
<reference evidence="2 3" key="1">
    <citation type="submission" date="2018-07" db="EMBL/GenBank/DDBJ databases">
        <title>Genomic Encyclopedia of Type Strains, Phase IV (KMG-IV): sequencing the most valuable type-strain genomes for metagenomic binning, comparative biology and taxonomic classification.</title>
        <authorList>
            <person name="Goeker M."/>
        </authorList>
    </citation>
    <scope>NUCLEOTIDE SEQUENCE [LARGE SCALE GENOMIC DNA]</scope>
    <source>
        <strain evidence="2 3">DSM 26725</strain>
    </source>
</reference>
<proteinExistence type="predicted"/>
<dbReference type="Proteomes" id="UP000256310">
    <property type="component" value="Unassembled WGS sequence"/>
</dbReference>
<feature type="domain" description="YdhG-like" evidence="1">
    <location>
        <begin position="26"/>
        <end position="128"/>
    </location>
</feature>
<evidence type="ECO:0000313" key="3">
    <source>
        <dbReference type="Proteomes" id="UP000256310"/>
    </source>
</evidence>
<evidence type="ECO:0000259" key="1">
    <source>
        <dbReference type="Pfam" id="PF08818"/>
    </source>
</evidence>
<keyword evidence="3" id="KW-1185">Reference proteome</keyword>
<organism evidence="2 3">
    <name type="scientific">Parasphingopyxis lamellibrachiae</name>
    <dbReference type="NCBI Taxonomy" id="680125"/>
    <lineage>
        <taxon>Bacteria</taxon>
        <taxon>Pseudomonadati</taxon>
        <taxon>Pseudomonadota</taxon>
        <taxon>Alphaproteobacteria</taxon>
        <taxon>Sphingomonadales</taxon>
        <taxon>Sphingomonadaceae</taxon>
        <taxon>Parasphingopyxis</taxon>
    </lineage>
</organism>
<dbReference type="EMBL" id="QRDP01000004">
    <property type="protein sequence ID" value="RED17222.1"/>
    <property type="molecule type" value="Genomic_DNA"/>
</dbReference>
<dbReference type="Pfam" id="PF08818">
    <property type="entry name" value="DUF1801"/>
    <property type="match status" value="1"/>
</dbReference>
<gene>
    <name evidence="2" type="ORF">DFR46_2261</name>
</gene>
<dbReference type="InterPro" id="IPR014922">
    <property type="entry name" value="YdhG-like"/>
</dbReference>
<dbReference type="OrthoDB" id="5951444at2"/>
<evidence type="ECO:0000313" key="2">
    <source>
        <dbReference type="EMBL" id="RED17222.1"/>
    </source>
</evidence>
<name>A0A3D9FI28_9SPHN</name>